<protein>
    <recommendedName>
        <fullName evidence="6">Sirohydrochlorin ferrochelatase</fullName>
    </recommendedName>
</protein>
<keyword evidence="5" id="KW-1185">Reference proteome</keyword>
<evidence type="ECO:0000256" key="1">
    <source>
        <dbReference type="ARBA" id="ARBA00022723"/>
    </source>
</evidence>
<evidence type="ECO:0000313" key="5">
    <source>
        <dbReference type="Proteomes" id="UP000256970"/>
    </source>
</evidence>
<keyword evidence="1" id="KW-0479">Metal-binding</keyword>
<dbReference type="EMBL" id="FNXT01001307">
    <property type="protein sequence ID" value="SZX78176.1"/>
    <property type="molecule type" value="Genomic_DNA"/>
</dbReference>
<reference evidence="3 5" key="1">
    <citation type="submission" date="2016-10" db="EMBL/GenBank/DDBJ databases">
        <authorList>
            <person name="Cai Z."/>
        </authorList>
    </citation>
    <scope>NUCLEOTIDE SEQUENCE [LARGE SCALE GENOMIC DNA]</scope>
</reference>
<dbReference type="InterPro" id="IPR050963">
    <property type="entry name" value="Sirohydro_Cobaltochel/CbiX"/>
</dbReference>
<evidence type="ECO:0000313" key="3">
    <source>
        <dbReference type="EMBL" id="SZX72368.1"/>
    </source>
</evidence>
<proteinExistence type="predicted"/>
<dbReference type="STRING" id="3088.A0A383W3X8"/>
<dbReference type="GO" id="GO:0046872">
    <property type="term" value="F:metal ion binding"/>
    <property type="evidence" value="ECO:0007669"/>
    <property type="project" value="UniProtKB-KW"/>
</dbReference>
<dbReference type="Proteomes" id="UP000256970">
    <property type="component" value="Unassembled WGS sequence"/>
</dbReference>
<gene>
    <name evidence="3" type="ORF">BQ4739_LOCUS12550</name>
    <name evidence="4" type="ORF">BQ4739_LOCUS18491</name>
</gene>
<dbReference type="Pfam" id="PF01903">
    <property type="entry name" value="CbiX"/>
    <property type="match status" value="1"/>
</dbReference>
<dbReference type="Gene3D" id="3.40.50.1400">
    <property type="match status" value="1"/>
</dbReference>
<dbReference type="PANTHER" id="PTHR33542">
    <property type="entry name" value="SIROHYDROCHLORIN FERROCHELATASE, CHLOROPLASTIC"/>
    <property type="match status" value="1"/>
</dbReference>
<name>A0A383W3X8_TETOB</name>
<dbReference type="SUPFAM" id="SSF53800">
    <property type="entry name" value="Chelatase"/>
    <property type="match status" value="1"/>
</dbReference>
<evidence type="ECO:0000256" key="2">
    <source>
        <dbReference type="ARBA" id="ARBA00023239"/>
    </source>
</evidence>
<evidence type="ECO:0008006" key="6">
    <source>
        <dbReference type="Google" id="ProtNLM"/>
    </source>
</evidence>
<accession>A0A383W3X8</accession>
<keyword evidence="2" id="KW-0456">Lyase</keyword>
<dbReference type="PANTHER" id="PTHR33542:SF3">
    <property type="entry name" value="SIROHYDROCHLORIN FERROCHELATASE, CHLOROPLASTIC"/>
    <property type="match status" value="1"/>
</dbReference>
<dbReference type="InterPro" id="IPR002762">
    <property type="entry name" value="CbiX-like"/>
</dbReference>
<dbReference type="AlphaFoldDB" id="A0A383W3X8"/>
<sequence>MEIAEPTIAQAVGRCMEAGASRVVIAPYFLSRGRHIQEDIPALVAAAQQQYPGISCSIAEPIGIDPLMVQLIQSRVQAALLKDCEAAAALAGAALAGAKDAAVPAAAVPAAAAAEPRMQPCQQQR</sequence>
<dbReference type="EMBL" id="FNXT01001129">
    <property type="protein sequence ID" value="SZX72368.1"/>
    <property type="molecule type" value="Genomic_DNA"/>
</dbReference>
<evidence type="ECO:0000313" key="4">
    <source>
        <dbReference type="EMBL" id="SZX78176.1"/>
    </source>
</evidence>
<organism evidence="3 5">
    <name type="scientific">Tetradesmus obliquus</name>
    <name type="common">Green alga</name>
    <name type="synonym">Acutodesmus obliquus</name>
    <dbReference type="NCBI Taxonomy" id="3088"/>
    <lineage>
        <taxon>Eukaryota</taxon>
        <taxon>Viridiplantae</taxon>
        <taxon>Chlorophyta</taxon>
        <taxon>core chlorophytes</taxon>
        <taxon>Chlorophyceae</taxon>
        <taxon>CS clade</taxon>
        <taxon>Sphaeropleales</taxon>
        <taxon>Scenedesmaceae</taxon>
        <taxon>Tetradesmus</taxon>
    </lineage>
</organism>
<dbReference type="CDD" id="cd03416">
    <property type="entry name" value="CbiX_SirB_N"/>
    <property type="match status" value="1"/>
</dbReference>
<dbReference type="GO" id="GO:0016829">
    <property type="term" value="F:lyase activity"/>
    <property type="evidence" value="ECO:0007669"/>
    <property type="project" value="UniProtKB-KW"/>
</dbReference>